<dbReference type="InterPro" id="IPR007235">
    <property type="entry name" value="Glyco_trans_28_C"/>
</dbReference>
<comment type="similarity">
    <text evidence="10">Belongs to the glycosyltransferase 28 family. MurG subfamily.</text>
</comment>
<feature type="binding site" evidence="10">
    <location>
        <position position="163"/>
    </location>
    <ligand>
        <name>UDP-N-acetyl-alpha-D-glucosamine</name>
        <dbReference type="ChEBI" id="CHEBI:57705"/>
    </ligand>
</feature>
<comment type="catalytic activity">
    <reaction evidence="10">
        <text>di-trans,octa-cis-undecaprenyl diphospho-N-acetyl-alpha-D-muramoyl-L-alanyl-D-glutamyl-meso-2,6-diaminopimeloyl-D-alanyl-D-alanine + UDP-N-acetyl-alpha-D-glucosamine = di-trans,octa-cis-undecaprenyl diphospho-[N-acetyl-alpha-D-glucosaminyl-(1-&gt;4)]-N-acetyl-alpha-D-muramoyl-L-alanyl-D-glutamyl-meso-2,6-diaminopimeloyl-D-alanyl-D-alanine + UDP + H(+)</text>
        <dbReference type="Rhea" id="RHEA:31227"/>
        <dbReference type="ChEBI" id="CHEBI:15378"/>
        <dbReference type="ChEBI" id="CHEBI:57705"/>
        <dbReference type="ChEBI" id="CHEBI:58223"/>
        <dbReference type="ChEBI" id="CHEBI:61387"/>
        <dbReference type="ChEBI" id="CHEBI:61388"/>
        <dbReference type="EC" id="2.4.1.227"/>
    </reaction>
</comment>
<keyword evidence="8 10" id="KW-0131">Cell cycle</keyword>
<dbReference type="Pfam" id="PF03033">
    <property type="entry name" value="Glyco_transf_28"/>
    <property type="match status" value="1"/>
</dbReference>
<dbReference type="SUPFAM" id="SSF53756">
    <property type="entry name" value="UDP-Glycosyltransferase/glycogen phosphorylase"/>
    <property type="match status" value="1"/>
</dbReference>
<keyword evidence="2 10" id="KW-0132">Cell division</keyword>
<evidence type="ECO:0000256" key="7">
    <source>
        <dbReference type="ARBA" id="ARBA00023136"/>
    </source>
</evidence>
<dbReference type="GO" id="GO:0005975">
    <property type="term" value="P:carbohydrate metabolic process"/>
    <property type="evidence" value="ECO:0007669"/>
    <property type="project" value="InterPro"/>
</dbReference>
<dbReference type="EMBL" id="SSXH01000409">
    <property type="protein sequence ID" value="THJ71149.1"/>
    <property type="molecule type" value="Genomic_DNA"/>
</dbReference>
<evidence type="ECO:0000256" key="9">
    <source>
        <dbReference type="ARBA" id="ARBA00023316"/>
    </source>
</evidence>
<dbReference type="RefSeq" id="WP_136448735.1">
    <property type="nucleotide sequence ID" value="NZ_SSXH01000409.1"/>
</dbReference>
<evidence type="ECO:0000256" key="8">
    <source>
        <dbReference type="ARBA" id="ARBA00023306"/>
    </source>
</evidence>
<accession>A0A4V3Z6U4</accession>
<keyword evidence="4 10" id="KW-0808">Transferase</keyword>
<dbReference type="GO" id="GO:0008360">
    <property type="term" value="P:regulation of cell shape"/>
    <property type="evidence" value="ECO:0007669"/>
    <property type="project" value="UniProtKB-KW"/>
</dbReference>
<evidence type="ECO:0000259" key="12">
    <source>
        <dbReference type="Pfam" id="PF04101"/>
    </source>
</evidence>
<keyword evidence="6 10" id="KW-0573">Peptidoglycan synthesis</keyword>
<dbReference type="Pfam" id="PF04101">
    <property type="entry name" value="Glyco_tran_28_C"/>
    <property type="match status" value="1"/>
</dbReference>
<keyword evidence="5 10" id="KW-0133">Cell shape</keyword>
<keyword evidence="1 10" id="KW-1003">Cell membrane</keyword>
<dbReference type="UniPathway" id="UPA00219"/>
<dbReference type="InterPro" id="IPR004276">
    <property type="entry name" value="GlycoTrans_28_N"/>
</dbReference>
<comment type="subcellular location">
    <subcellularLocation>
        <location evidence="10">Cell membrane</location>
        <topology evidence="10">Peripheral membrane protein</topology>
        <orientation evidence="10">Cytoplasmic side</orientation>
    </subcellularLocation>
</comment>
<dbReference type="Gene3D" id="3.40.50.2000">
    <property type="entry name" value="Glycogen Phosphorylase B"/>
    <property type="match status" value="2"/>
</dbReference>
<keyword evidence="7 10" id="KW-0472">Membrane</keyword>
<dbReference type="PANTHER" id="PTHR21015">
    <property type="entry name" value="UDP-N-ACETYLGLUCOSAMINE--N-ACETYLMURAMYL-(PENTAPEPTIDE) PYROPHOSPHORYL-UNDECAPRENOL N-ACETYLGLUCOSAMINE TRANSFERASE 1"/>
    <property type="match status" value="1"/>
</dbReference>
<dbReference type="HAMAP" id="MF_00033">
    <property type="entry name" value="MurG"/>
    <property type="match status" value="1"/>
</dbReference>
<evidence type="ECO:0000259" key="11">
    <source>
        <dbReference type="Pfam" id="PF03033"/>
    </source>
</evidence>
<feature type="binding site" evidence="10">
    <location>
        <begin position="12"/>
        <end position="14"/>
    </location>
    <ligand>
        <name>UDP-N-acetyl-alpha-D-glucosamine</name>
        <dbReference type="ChEBI" id="CHEBI:57705"/>
    </ligand>
</feature>
<gene>
    <name evidence="10 13" type="primary">murG</name>
    <name evidence="13" type="ORF">E7Y31_15465</name>
</gene>
<keyword evidence="3 10" id="KW-0328">Glycosyltransferase</keyword>
<comment type="caution">
    <text evidence="13">The sequence shown here is derived from an EMBL/GenBank/DDBJ whole genome shotgun (WGS) entry which is preliminary data.</text>
</comment>
<dbReference type="GO" id="GO:0051301">
    <property type="term" value="P:cell division"/>
    <property type="evidence" value="ECO:0007669"/>
    <property type="project" value="UniProtKB-KW"/>
</dbReference>
<feature type="binding site" evidence="10">
    <location>
        <position position="198"/>
    </location>
    <ligand>
        <name>UDP-N-acetyl-alpha-D-glucosamine</name>
        <dbReference type="ChEBI" id="CHEBI:57705"/>
    </ligand>
</feature>
<dbReference type="AlphaFoldDB" id="A0A4V3Z6U4"/>
<dbReference type="OrthoDB" id="9808936at2"/>
<dbReference type="CDD" id="cd03785">
    <property type="entry name" value="GT28_MurG"/>
    <property type="match status" value="1"/>
</dbReference>
<evidence type="ECO:0000256" key="1">
    <source>
        <dbReference type="ARBA" id="ARBA00022475"/>
    </source>
</evidence>
<dbReference type="PANTHER" id="PTHR21015:SF22">
    <property type="entry name" value="GLYCOSYLTRANSFERASE"/>
    <property type="match status" value="1"/>
</dbReference>
<proteinExistence type="inferred from homology"/>
<evidence type="ECO:0000313" key="14">
    <source>
        <dbReference type="Proteomes" id="UP000305282"/>
    </source>
</evidence>
<feature type="domain" description="Glycosyltransferase family 28 N-terminal" evidence="11">
    <location>
        <begin position="5"/>
        <end position="142"/>
    </location>
</feature>
<protein>
    <recommendedName>
        <fullName evidence="10">UDP-N-acetylglucosamine--N-acetylmuramyl-(pentapeptide) pyrophosphoryl-undecaprenol N-acetylglucosamine transferase</fullName>
        <ecNumber evidence="10">2.4.1.227</ecNumber>
    </recommendedName>
    <alternativeName>
        <fullName evidence="10">Undecaprenyl-PP-MurNAc-pentapeptide-UDPGlcNAc GlcNAc transferase</fullName>
    </alternativeName>
</protein>
<feature type="binding site" evidence="10">
    <location>
        <position position="126"/>
    </location>
    <ligand>
        <name>UDP-N-acetyl-alpha-D-glucosamine</name>
        <dbReference type="ChEBI" id="CHEBI:57705"/>
    </ligand>
</feature>
<evidence type="ECO:0000256" key="2">
    <source>
        <dbReference type="ARBA" id="ARBA00022618"/>
    </source>
</evidence>
<dbReference type="InterPro" id="IPR006009">
    <property type="entry name" value="GlcNAc_MurG"/>
</dbReference>
<evidence type="ECO:0000256" key="3">
    <source>
        <dbReference type="ARBA" id="ARBA00022676"/>
    </source>
</evidence>
<evidence type="ECO:0000313" key="13">
    <source>
        <dbReference type="EMBL" id="THJ71149.1"/>
    </source>
</evidence>
<dbReference type="GO" id="GO:0050511">
    <property type="term" value="F:undecaprenyldiphospho-muramoylpentapeptide beta-N-acetylglucosaminyltransferase activity"/>
    <property type="evidence" value="ECO:0007669"/>
    <property type="project" value="UniProtKB-UniRule"/>
</dbReference>
<comment type="pathway">
    <text evidence="10">Cell wall biogenesis; peptidoglycan biosynthesis.</text>
</comment>
<dbReference type="GO" id="GO:0005886">
    <property type="term" value="C:plasma membrane"/>
    <property type="evidence" value="ECO:0007669"/>
    <property type="project" value="UniProtKB-SubCell"/>
</dbReference>
<sequence length="376" mass="38928">MLRSVVLAGGGTAGHVEPALAVADALRAAEPRAQLTLLGTATGLEARLVPARGYELATVPKVPMPRRPTPALLKLPVRLFDAVRQAGATLDRVRADVVVGFGGYVSVPAYLAARRRGIPIVVHEANPLPGMANRLGARFTSFVATSYPSTPLRGATLTGIPLRAQILTLDRSPAASRAARARYGLDPHRPTLLVFGGSQGARSLNEVMIAAAHPLASAGVQVLHAAGPKNFDEVAAALPRGLPAPYELLPYLDDIGSAYAAADMTLCRSGAMTCAELAAVGLPAAYVPLPHGNGEQRRNALPTVEAGGGLLVDDADLDADWLLANVLPVLTSPEQLAKMSAACAGTGYPQAAAAIVALVRDAAATRRHTRPRHAAS</sequence>
<evidence type="ECO:0000256" key="4">
    <source>
        <dbReference type="ARBA" id="ARBA00022679"/>
    </source>
</evidence>
<dbReference type="EC" id="2.4.1.227" evidence="10"/>
<comment type="function">
    <text evidence="10">Cell wall formation. Catalyzes the transfer of a GlcNAc subunit on undecaprenyl-pyrophosphoryl-MurNAc-pentapeptide (lipid intermediate I) to form undecaprenyl-pyrophosphoryl-MurNAc-(pentapeptide)GlcNAc (lipid intermediate II).</text>
</comment>
<keyword evidence="9 10" id="KW-0961">Cell wall biogenesis/degradation</keyword>
<feature type="binding site" evidence="10">
    <location>
        <position position="296"/>
    </location>
    <ligand>
        <name>UDP-N-acetyl-alpha-D-glucosamine</name>
        <dbReference type="ChEBI" id="CHEBI:57705"/>
    </ligand>
</feature>
<keyword evidence="14" id="KW-1185">Reference proteome</keyword>
<dbReference type="Proteomes" id="UP000305282">
    <property type="component" value="Unassembled WGS sequence"/>
</dbReference>
<dbReference type="GO" id="GO:0051991">
    <property type="term" value="F:UDP-N-acetyl-D-glucosamine:N-acetylmuramoyl-L-alanyl-D-glutamyl-meso-2,6-diaminopimelyl-D-alanyl-D-alanine-diphosphoundecaprenol 4-beta-N-acetylglucosaminlytransferase activity"/>
    <property type="evidence" value="ECO:0007669"/>
    <property type="project" value="RHEA"/>
</dbReference>
<dbReference type="GO" id="GO:0071555">
    <property type="term" value="P:cell wall organization"/>
    <property type="evidence" value="ECO:0007669"/>
    <property type="project" value="UniProtKB-KW"/>
</dbReference>
<evidence type="ECO:0000256" key="10">
    <source>
        <dbReference type="HAMAP-Rule" id="MF_00033"/>
    </source>
</evidence>
<dbReference type="NCBIfam" id="TIGR01133">
    <property type="entry name" value="murG"/>
    <property type="match status" value="1"/>
</dbReference>
<evidence type="ECO:0000256" key="6">
    <source>
        <dbReference type="ARBA" id="ARBA00022984"/>
    </source>
</evidence>
<name>A0A4V3Z6U4_9ACTN</name>
<comment type="caution">
    <text evidence="10">Lacks conserved residue(s) required for the propagation of feature annotation.</text>
</comment>
<feature type="domain" description="Glycosyl transferase family 28 C-terminal" evidence="12">
    <location>
        <begin position="191"/>
        <end position="351"/>
    </location>
</feature>
<reference evidence="13 14" key="1">
    <citation type="submission" date="2019-04" db="EMBL/GenBank/DDBJ databases">
        <title>Draft genome sequences for three unisolated Alnus-infective Frankia Sp+ strains, AgTrS, AiOr and AvVan, the first sequenced Frankia strains able to sporulate in-planta.</title>
        <authorList>
            <person name="Bethencourt L."/>
            <person name="Vautrin F."/>
            <person name="Taib N."/>
            <person name="Dubost A."/>
            <person name="Castro-Garcia L."/>
            <person name="Imbaud O."/>
            <person name="Abrouk D."/>
            <person name="Fournier P."/>
            <person name="Briolay J."/>
            <person name="Nguyen A."/>
            <person name="Normand P."/>
            <person name="Fernandez M.P."/>
            <person name="Brochier-Armanet C."/>
            <person name="Herrera-Belaroussi A."/>
        </authorList>
    </citation>
    <scope>NUCLEOTIDE SEQUENCE [LARGE SCALE GENOMIC DNA]</scope>
    <source>
        <strain evidence="13 14">AvVan</strain>
    </source>
</reference>
<evidence type="ECO:0000256" key="5">
    <source>
        <dbReference type="ARBA" id="ARBA00022960"/>
    </source>
</evidence>
<dbReference type="GO" id="GO:0009252">
    <property type="term" value="P:peptidoglycan biosynthetic process"/>
    <property type="evidence" value="ECO:0007669"/>
    <property type="project" value="UniProtKB-UniRule"/>
</dbReference>
<organism evidence="13 14">
    <name type="scientific">Candidatus Frankia alpina</name>
    <dbReference type="NCBI Taxonomy" id="2699483"/>
    <lineage>
        <taxon>Bacteria</taxon>
        <taxon>Bacillati</taxon>
        <taxon>Actinomycetota</taxon>
        <taxon>Actinomycetes</taxon>
        <taxon>Frankiales</taxon>
        <taxon>Frankiaceae</taxon>
        <taxon>Frankia</taxon>
    </lineage>
</organism>